<sequence length="104" mass="11931">MTTAFMDAHYICYSSDANSLPMKKCTGFNGAQCNSLRSRERRAAQCEINFEFMWFIFLIPFHVSFHHPIGSYTASAPLDTCKSIPPMRGKSLLLQWRQHLLQAI</sequence>
<name>A0A0V1D437_TRIBR</name>
<proteinExistence type="predicted"/>
<comment type="caution">
    <text evidence="1">The sequence shown here is derived from an EMBL/GenBank/DDBJ whole genome shotgun (WGS) entry which is preliminary data.</text>
</comment>
<dbReference type="Proteomes" id="UP000054653">
    <property type="component" value="Unassembled WGS sequence"/>
</dbReference>
<evidence type="ECO:0000313" key="1">
    <source>
        <dbReference type="EMBL" id="KRY56216.1"/>
    </source>
</evidence>
<evidence type="ECO:0000313" key="2">
    <source>
        <dbReference type="Proteomes" id="UP000054653"/>
    </source>
</evidence>
<dbReference type="AlphaFoldDB" id="A0A0V1D437"/>
<organism evidence="1 2">
    <name type="scientific">Trichinella britovi</name>
    <name type="common">Parasitic roundworm</name>
    <dbReference type="NCBI Taxonomy" id="45882"/>
    <lineage>
        <taxon>Eukaryota</taxon>
        <taxon>Metazoa</taxon>
        <taxon>Ecdysozoa</taxon>
        <taxon>Nematoda</taxon>
        <taxon>Enoplea</taxon>
        <taxon>Dorylaimia</taxon>
        <taxon>Trichinellida</taxon>
        <taxon>Trichinellidae</taxon>
        <taxon>Trichinella</taxon>
    </lineage>
</organism>
<accession>A0A0V1D437</accession>
<reference evidence="1 2" key="1">
    <citation type="submission" date="2015-01" db="EMBL/GenBank/DDBJ databases">
        <title>Evolution of Trichinella species and genotypes.</title>
        <authorList>
            <person name="Korhonen P.K."/>
            <person name="Edoardo P."/>
            <person name="Giuseppe L.R."/>
            <person name="Gasser R.B."/>
        </authorList>
    </citation>
    <scope>NUCLEOTIDE SEQUENCE [LARGE SCALE GENOMIC DNA]</scope>
    <source>
        <strain evidence="1">ISS120</strain>
    </source>
</reference>
<protein>
    <submittedName>
        <fullName evidence="1">Uncharacterized protein</fullName>
    </submittedName>
</protein>
<dbReference type="EMBL" id="JYDI01000045">
    <property type="protein sequence ID" value="KRY56216.1"/>
    <property type="molecule type" value="Genomic_DNA"/>
</dbReference>
<keyword evidence="2" id="KW-1185">Reference proteome</keyword>
<gene>
    <name evidence="1" type="ORF">T03_10136</name>
</gene>